<evidence type="ECO:0000313" key="2">
    <source>
        <dbReference type="EMBL" id="GAA1667530.1"/>
    </source>
</evidence>
<gene>
    <name evidence="2" type="ORF">GCM10009745_07230</name>
</gene>
<evidence type="ECO:0000259" key="1">
    <source>
        <dbReference type="Pfam" id="PF08241"/>
    </source>
</evidence>
<organism evidence="2 3">
    <name type="scientific">Kribbella yunnanensis</name>
    <dbReference type="NCBI Taxonomy" id="190194"/>
    <lineage>
        <taxon>Bacteria</taxon>
        <taxon>Bacillati</taxon>
        <taxon>Actinomycetota</taxon>
        <taxon>Actinomycetes</taxon>
        <taxon>Propionibacteriales</taxon>
        <taxon>Kribbellaceae</taxon>
        <taxon>Kribbella</taxon>
    </lineage>
</organism>
<dbReference type="GO" id="GO:0008168">
    <property type="term" value="F:methyltransferase activity"/>
    <property type="evidence" value="ECO:0007669"/>
    <property type="project" value="UniProtKB-KW"/>
</dbReference>
<keyword evidence="2" id="KW-0489">Methyltransferase</keyword>
<name>A0ABN2GA08_9ACTN</name>
<sequence length="267" mass="29177">MLSGYRLAEMSENVIDWPEYLREFHTAAPGSTEALLSRATAGDHTPYRWLVRAVSGEARRVLDLACGNGPVARELYGRWVVGVDNNAAQLAGAPGPKVQADALHLPFANEVFDVVTCSMGLMVLQPLPDVLAEAARVLRRGGVLAAIVPAVRPLRRGDIRTLSGLTTRLRSTPQFPAGGEITELKDKLRHAGFDVMESQRERYVYTIRGADDARRLVNALYLPGTPDVRRNTASEWLADRAESKDGLEVAIPIRRITAMRGKVALTG</sequence>
<proteinExistence type="predicted"/>
<dbReference type="InterPro" id="IPR029063">
    <property type="entry name" value="SAM-dependent_MTases_sf"/>
</dbReference>
<dbReference type="EMBL" id="BAAANF010000002">
    <property type="protein sequence ID" value="GAA1667530.1"/>
    <property type="molecule type" value="Genomic_DNA"/>
</dbReference>
<keyword evidence="3" id="KW-1185">Reference proteome</keyword>
<protein>
    <submittedName>
        <fullName evidence="2">Class I SAM-dependent methyltransferase</fullName>
    </submittedName>
</protein>
<accession>A0ABN2GA08</accession>
<evidence type="ECO:0000313" key="3">
    <source>
        <dbReference type="Proteomes" id="UP001500280"/>
    </source>
</evidence>
<dbReference type="SUPFAM" id="SSF53335">
    <property type="entry name" value="S-adenosyl-L-methionine-dependent methyltransferases"/>
    <property type="match status" value="1"/>
</dbReference>
<feature type="domain" description="Methyltransferase type 11" evidence="1">
    <location>
        <begin position="62"/>
        <end position="145"/>
    </location>
</feature>
<keyword evidence="2" id="KW-0808">Transferase</keyword>
<dbReference type="GO" id="GO:0032259">
    <property type="term" value="P:methylation"/>
    <property type="evidence" value="ECO:0007669"/>
    <property type="project" value="UniProtKB-KW"/>
</dbReference>
<dbReference type="PANTHER" id="PTHR43591:SF24">
    <property type="entry name" value="2-METHOXY-6-POLYPRENYL-1,4-BENZOQUINOL METHYLASE, MITOCHONDRIAL"/>
    <property type="match status" value="1"/>
</dbReference>
<reference evidence="2 3" key="1">
    <citation type="journal article" date="2019" name="Int. J. Syst. Evol. Microbiol.">
        <title>The Global Catalogue of Microorganisms (GCM) 10K type strain sequencing project: providing services to taxonomists for standard genome sequencing and annotation.</title>
        <authorList>
            <consortium name="The Broad Institute Genomics Platform"/>
            <consortium name="The Broad Institute Genome Sequencing Center for Infectious Disease"/>
            <person name="Wu L."/>
            <person name="Ma J."/>
        </authorList>
    </citation>
    <scope>NUCLEOTIDE SEQUENCE [LARGE SCALE GENOMIC DNA]</scope>
    <source>
        <strain evidence="2 3">JCM 14307</strain>
    </source>
</reference>
<comment type="caution">
    <text evidence="2">The sequence shown here is derived from an EMBL/GenBank/DDBJ whole genome shotgun (WGS) entry which is preliminary data.</text>
</comment>
<dbReference type="PANTHER" id="PTHR43591">
    <property type="entry name" value="METHYLTRANSFERASE"/>
    <property type="match status" value="1"/>
</dbReference>
<dbReference type="InterPro" id="IPR013216">
    <property type="entry name" value="Methyltransf_11"/>
</dbReference>
<dbReference type="CDD" id="cd02440">
    <property type="entry name" value="AdoMet_MTases"/>
    <property type="match status" value="1"/>
</dbReference>
<dbReference type="Pfam" id="PF08241">
    <property type="entry name" value="Methyltransf_11"/>
    <property type="match status" value="1"/>
</dbReference>
<dbReference type="Gene3D" id="3.40.50.150">
    <property type="entry name" value="Vaccinia Virus protein VP39"/>
    <property type="match status" value="1"/>
</dbReference>
<dbReference type="Proteomes" id="UP001500280">
    <property type="component" value="Unassembled WGS sequence"/>
</dbReference>